<dbReference type="RefSeq" id="WP_376877396.1">
    <property type="nucleotide sequence ID" value="NZ_JBHUHP010000014.1"/>
</dbReference>
<evidence type="ECO:0000256" key="1">
    <source>
        <dbReference type="SAM" id="Phobius"/>
    </source>
</evidence>
<keyword evidence="1" id="KW-1133">Transmembrane helix</keyword>
<organism evidence="2 3">
    <name type="scientific">Blastococcus deserti</name>
    <dbReference type="NCBI Taxonomy" id="2259033"/>
    <lineage>
        <taxon>Bacteria</taxon>
        <taxon>Bacillati</taxon>
        <taxon>Actinomycetota</taxon>
        <taxon>Actinomycetes</taxon>
        <taxon>Geodermatophilales</taxon>
        <taxon>Geodermatophilaceae</taxon>
        <taxon>Blastococcus</taxon>
    </lineage>
</organism>
<feature type="transmembrane region" description="Helical" evidence="1">
    <location>
        <begin position="259"/>
        <end position="279"/>
    </location>
</feature>
<feature type="transmembrane region" description="Helical" evidence="1">
    <location>
        <begin position="216"/>
        <end position="239"/>
    </location>
</feature>
<evidence type="ECO:0000313" key="2">
    <source>
        <dbReference type="EMBL" id="MFD2092800.1"/>
    </source>
</evidence>
<keyword evidence="1" id="KW-0472">Membrane</keyword>
<proteinExistence type="predicted"/>
<dbReference type="EMBL" id="JBHUHP010000014">
    <property type="protein sequence ID" value="MFD2092800.1"/>
    <property type="molecule type" value="Genomic_DNA"/>
</dbReference>
<reference evidence="3" key="1">
    <citation type="journal article" date="2019" name="Int. J. Syst. Evol. Microbiol.">
        <title>The Global Catalogue of Microorganisms (GCM) 10K type strain sequencing project: providing services to taxonomists for standard genome sequencing and annotation.</title>
        <authorList>
            <consortium name="The Broad Institute Genomics Platform"/>
            <consortium name="The Broad Institute Genome Sequencing Center for Infectious Disease"/>
            <person name="Wu L."/>
            <person name="Ma J."/>
        </authorList>
    </citation>
    <scope>NUCLEOTIDE SEQUENCE [LARGE SCALE GENOMIC DNA]</scope>
    <source>
        <strain evidence="3">JCM 3338</strain>
    </source>
</reference>
<accession>A0ABW4XDU1</accession>
<comment type="caution">
    <text evidence="2">The sequence shown here is derived from an EMBL/GenBank/DDBJ whole genome shotgun (WGS) entry which is preliminary data.</text>
</comment>
<evidence type="ECO:0000313" key="3">
    <source>
        <dbReference type="Proteomes" id="UP001597402"/>
    </source>
</evidence>
<feature type="transmembrane region" description="Helical" evidence="1">
    <location>
        <begin position="75"/>
        <end position="98"/>
    </location>
</feature>
<gene>
    <name evidence="2" type="ORF">ACFSHS_14590</name>
</gene>
<sequence length="312" mass="31678">MVTIGQPAADHHVVVWLWVLGGLVAWLLVAAGVAVLIGRSIRLADERTGDASPLTADLPATAPARARAVRTRRRGIPLPPIGVALAALAVGLEGAGYVTRLTGQRGQVAQLLSMDAPFSVPRLFVALLFAAAALAAVAGASNLPGRRTWWLAVGLVGGLIATVKAGSTVHAQALGALEDAVGTGPALTLSAAAAAVVIGGLWLLSRTERRDRRRVLGVLALYAVASVGLSALSAVAAGAEGVAGNWAAAATFVEESGEALAGVAFLVAVLVGVAPRLVLPEEWVLRRELDARTLDVPDAAIGRSRAEGSGRG</sequence>
<feature type="transmembrane region" description="Helical" evidence="1">
    <location>
        <begin position="118"/>
        <end position="137"/>
    </location>
</feature>
<feature type="transmembrane region" description="Helical" evidence="1">
    <location>
        <begin position="186"/>
        <end position="204"/>
    </location>
</feature>
<feature type="transmembrane region" description="Helical" evidence="1">
    <location>
        <begin position="149"/>
        <end position="166"/>
    </location>
</feature>
<feature type="transmembrane region" description="Helical" evidence="1">
    <location>
        <begin position="15"/>
        <end position="37"/>
    </location>
</feature>
<protein>
    <submittedName>
        <fullName evidence="2">Uncharacterized protein</fullName>
    </submittedName>
</protein>
<keyword evidence="3" id="KW-1185">Reference proteome</keyword>
<name>A0ABW4XDU1_9ACTN</name>
<keyword evidence="1" id="KW-0812">Transmembrane</keyword>
<dbReference type="Proteomes" id="UP001597402">
    <property type="component" value="Unassembled WGS sequence"/>
</dbReference>